<evidence type="ECO:0000313" key="7">
    <source>
        <dbReference type="EMBL" id="UXZ05273.1"/>
    </source>
</evidence>
<keyword evidence="1" id="KW-0732">Signal</keyword>
<evidence type="ECO:0000259" key="6">
    <source>
        <dbReference type="Pfam" id="PF09864"/>
    </source>
</evidence>
<organism evidence="7 8">
    <name type="scientific">Moraxella nasicaprae</name>
    <dbReference type="NCBI Taxonomy" id="2904122"/>
    <lineage>
        <taxon>Bacteria</taxon>
        <taxon>Pseudomonadati</taxon>
        <taxon>Pseudomonadota</taxon>
        <taxon>Gammaproteobacteria</taxon>
        <taxon>Moraxellales</taxon>
        <taxon>Moraxellaceae</taxon>
        <taxon>Moraxella</taxon>
    </lineage>
</organism>
<dbReference type="InterPro" id="IPR036328">
    <property type="entry name" value="MliC_sf"/>
</dbReference>
<sequence>MHAHHHHGHHHKHHDKHGKPHRPQHYACDANATVQANYNPDADNVQLSVTAPSWNLTNQALTLNAAPTASGMRFVNGNDTNSFEWHVKDPIGMLTVKTGGQEHTLNCELTAPVKPTQAKS</sequence>
<dbReference type="SUPFAM" id="SSF141488">
    <property type="entry name" value="YdhA-like"/>
    <property type="match status" value="1"/>
</dbReference>
<accession>A0ABY6F5E8</accession>
<evidence type="ECO:0000256" key="2">
    <source>
        <dbReference type="ARBA" id="ARBA00023136"/>
    </source>
</evidence>
<dbReference type="InterPro" id="IPR018660">
    <property type="entry name" value="MliC"/>
</dbReference>
<proteinExistence type="predicted"/>
<dbReference type="Gene3D" id="2.40.128.200">
    <property type="match status" value="1"/>
</dbReference>
<evidence type="ECO:0000256" key="1">
    <source>
        <dbReference type="ARBA" id="ARBA00022729"/>
    </source>
</evidence>
<keyword evidence="2" id="KW-0472">Membrane</keyword>
<evidence type="ECO:0000313" key="8">
    <source>
        <dbReference type="Proteomes" id="UP001063782"/>
    </source>
</evidence>
<feature type="domain" description="C-type lysozyme inhibitor" evidence="6">
    <location>
        <begin position="26"/>
        <end position="100"/>
    </location>
</feature>
<protein>
    <submittedName>
        <fullName evidence="7">MliC family protein</fullName>
    </submittedName>
</protein>
<reference evidence="7" key="1">
    <citation type="submission" date="2021-12" db="EMBL/GenBank/DDBJ databases">
        <title>taxonomy of Moraxella sp. ZY201224.</title>
        <authorList>
            <person name="Li F."/>
        </authorList>
    </citation>
    <scope>NUCLEOTIDE SEQUENCE</scope>
    <source>
        <strain evidence="7">ZY201224</strain>
    </source>
</reference>
<keyword evidence="8" id="KW-1185">Reference proteome</keyword>
<feature type="region of interest" description="Disordered" evidence="5">
    <location>
        <begin position="1"/>
        <end position="25"/>
    </location>
</feature>
<keyword evidence="3" id="KW-0564">Palmitate</keyword>
<evidence type="ECO:0000256" key="5">
    <source>
        <dbReference type="SAM" id="MobiDB-lite"/>
    </source>
</evidence>
<dbReference type="RefSeq" id="WP_263076772.1">
    <property type="nucleotide sequence ID" value="NZ_CP089977.1"/>
</dbReference>
<name>A0ABY6F5E8_9GAMM</name>
<dbReference type="EMBL" id="CP089977">
    <property type="protein sequence ID" value="UXZ05273.1"/>
    <property type="molecule type" value="Genomic_DNA"/>
</dbReference>
<keyword evidence="4" id="KW-0449">Lipoprotein</keyword>
<dbReference type="Proteomes" id="UP001063782">
    <property type="component" value="Chromosome"/>
</dbReference>
<feature type="compositionally biased region" description="Basic residues" evidence="5">
    <location>
        <begin position="1"/>
        <end position="24"/>
    </location>
</feature>
<gene>
    <name evidence="7" type="ORF">LU297_02130</name>
</gene>
<dbReference type="Pfam" id="PF09864">
    <property type="entry name" value="MliC"/>
    <property type="match status" value="1"/>
</dbReference>
<evidence type="ECO:0000256" key="3">
    <source>
        <dbReference type="ARBA" id="ARBA00023139"/>
    </source>
</evidence>
<evidence type="ECO:0000256" key="4">
    <source>
        <dbReference type="ARBA" id="ARBA00023288"/>
    </source>
</evidence>